<dbReference type="PROSITE" id="PS00095">
    <property type="entry name" value="C5_MTASE_2"/>
    <property type="match status" value="1"/>
</dbReference>
<organism evidence="8 9">
    <name type="scientific">Enterococcus silesiacus</name>
    <dbReference type="NCBI Taxonomy" id="332949"/>
    <lineage>
        <taxon>Bacteria</taxon>
        <taxon>Bacillati</taxon>
        <taxon>Bacillota</taxon>
        <taxon>Bacilli</taxon>
        <taxon>Lactobacillales</taxon>
        <taxon>Enterococcaceae</taxon>
        <taxon>Enterococcus</taxon>
    </lineage>
</organism>
<keyword evidence="3 6" id="KW-0808">Transferase</keyword>
<comment type="caution">
    <text evidence="8">The sequence shown here is derived from an EMBL/GenBank/DDBJ whole genome shotgun (WGS) entry which is preliminary data.</text>
</comment>
<dbReference type="GO" id="GO:0004519">
    <property type="term" value="F:endonuclease activity"/>
    <property type="evidence" value="ECO:0007669"/>
    <property type="project" value="UniProtKB-KW"/>
</dbReference>
<dbReference type="GO" id="GO:0003677">
    <property type="term" value="F:DNA binding"/>
    <property type="evidence" value="ECO:0007669"/>
    <property type="project" value="TreeGrafter"/>
</dbReference>
<feature type="active site" evidence="6">
    <location>
        <position position="164"/>
    </location>
</feature>
<reference evidence="8 9" key="1">
    <citation type="submission" date="2014-12" db="EMBL/GenBank/DDBJ databases">
        <title>Draft genome sequences of 29 type strains of Enterococci.</title>
        <authorList>
            <person name="Zhong Z."/>
            <person name="Sun Z."/>
            <person name="Liu W."/>
            <person name="Zhang W."/>
            <person name="Zhang H."/>
        </authorList>
    </citation>
    <scope>NUCLEOTIDE SEQUENCE [LARGE SCALE GENOMIC DNA]</scope>
    <source>
        <strain evidence="8 9">DSM 22801</strain>
    </source>
</reference>
<evidence type="ECO:0000256" key="5">
    <source>
        <dbReference type="ARBA" id="ARBA00022747"/>
    </source>
</evidence>
<dbReference type="Gene3D" id="3.90.120.10">
    <property type="entry name" value="DNA Methylase, subunit A, domain 2"/>
    <property type="match status" value="1"/>
</dbReference>
<dbReference type="InterPro" id="IPR031303">
    <property type="entry name" value="C5_meth_CS"/>
</dbReference>
<dbReference type="EMBL" id="JXLC01000017">
    <property type="protein sequence ID" value="OJG91001.1"/>
    <property type="molecule type" value="Genomic_DNA"/>
</dbReference>
<dbReference type="NCBIfam" id="TIGR00675">
    <property type="entry name" value="dcm"/>
    <property type="match status" value="1"/>
</dbReference>
<gene>
    <name evidence="8" type="ORF">RV15_GL000997</name>
</gene>
<dbReference type="AlphaFoldDB" id="A0AA91GDP1"/>
<dbReference type="Proteomes" id="UP000183039">
    <property type="component" value="Unassembled WGS sequence"/>
</dbReference>
<dbReference type="InterPro" id="IPR050390">
    <property type="entry name" value="C5-Methyltransferase"/>
</dbReference>
<keyword evidence="4 6" id="KW-0949">S-adenosyl-L-methionine</keyword>
<accession>A0AA91GDP1</accession>
<dbReference type="PANTHER" id="PTHR10629:SF52">
    <property type="entry name" value="DNA (CYTOSINE-5)-METHYLTRANSFERASE 1"/>
    <property type="match status" value="1"/>
</dbReference>
<dbReference type="Gene3D" id="3.40.50.150">
    <property type="entry name" value="Vaccinia Virus protein VP39"/>
    <property type="match status" value="1"/>
</dbReference>
<keyword evidence="8" id="KW-0540">Nuclease</keyword>
<evidence type="ECO:0000256" key="4">
    <source>
        <dbReference type="ARBA" id="ARBA00022691"/>
    </source>
</evidence>
<protein>
    <recommendedName>
        <fullName evidence="1">DNA (cytosine-5-)-methyltransferase</fullName>
        <ecNumber evidence="1">2.1.1.37</ecNumber>
    </recommendedName>
</protein>
<keyword evidence="2 6" id="KW-0489">Methyltransferase</keyword>
<dbReference type="PRINTS" id="PR00105">
    <property type="entry name" value="C5METTRFRASE"/>
</dbReference>
<dbReference type="SUPFAM" id="SSF53335">
    <property type="entry name" value="S-adenosyl-L-methionine-dependent methyltransferases"/>
    <property type="match status" value="1"/>
</dbReference>
<comment type="similarity">
    <text evidence="6 7">Belongs to the class I-like SAM-binding methyltransferase superfamily. C5-methyltransferase family.</text>
</comment>
<evidence type="ECO:0000256" key="7">
    <source>
        <dbReference type="RuleBase" id="RU000416"/>
    </source>
</evidence>
<dbReference type="InterPro" id="IPR029063">
    <property type="entry name" value="SAM-dependent_MTases_sf"/>
</dbReference>
<evidence type="ECO:0000256" key="2">
    <source>
        <dbReference type="ARBA" id="ARBA00022603"/>
    </source>
</evidence>
<evidence type="ECO:0000256" key="1">
    <source>
        <dbReference type="ARBA" id="ARBA00011975"/>
    </source>
</evidence>
<evidence type="ECO:0000256" key="3">
    <source>
        <dbReference type="ARBA" id="ARBA00022679"/>
    </source>
</evidence>
<sequence>MIIVETTNKKTKNFVSSFSYTPEEVQRILFEKIQEENEILSSNITSADQDEEKRLLGSLNYKAEKINIVSLFSGAGGLDLGVELSGAVVSEGEEKAYLTLNSKDKYLNWRKKSITNFIYSNDLFESANLTYIKNFPKSVTKVSKDIRKVLKFPDCNLMLGGFPCPGFSAAGPRLLDDPRNFLYIHYIRALIQSKPAFFIAENVKGLMTMAKGQVLKQMIEDFEAADYVVTPHLVNARDYGVAQNRERVFIIGVRKDIKEKYNFEYTLPKPTHGTIDQPYLTLRDVIGDLSEAAEDVYDATYSSMYMSRNRKKNWNDQSFTIQASGRQAPQHPGGEPMEHIGKDLWAFRGDFNRRLSVRECARIQSFPDWFEFSDGNKKHVSKNHRLNEQYKQIGNAVPVLLAEKMSRQIIEFLNSHPELLV</sequence>
<keyword evidence="8" id="KW-0378">Hydrolase</keyword>
<name>A0AA91GDP1_9ENTE</name>
<evidence type="ECO:0000313" key="8">
    <source>
        <dbReference type="EMBL" id="OJG91001.1"/>
    </source>
</evidence>
<dbReference type="Pfam" id="PF00145">
    <property type="entry name" value="DNA_methylase"/>
    <property type="match status" value="1"/>
</dbReference>
<dbReference type="PANTHER" id="PTHR10629">
    <property type="entry name" value="CYTOSINE-SPECIFIC METHYLTRANSFERASE"/>
    <property type="match status" value="1"/>
</dbReference>
<keyword evidence="5" id="KW-0680">Restriction system</keyword>
<dbReference type="GO" id="GO:0003886">
    <property type="term" value="F:DNA (cytosine-5-)-methyltransferase activity"/>
    <property type="evidence" value="ECO:0007669"/>
    <property type="project" value="UniProtKB-EC"/>
</dbReference>
<dbReference type="GO" id="GO:0009307">
    <property type="term" value="P:DNA restriction-modification system"/>
    <property type="evidence" value="ECO:0007669"/>
    <property type="project" value="UniProtKB-KW"/>
</dbReference>
<keyword evidence="8" id="KW-0255">Endonuclease</keyword>
<dbReference type="PROSITE" id="PS51679">
    <property type="entry name" value="SAM_MT_C5"/>
    <property type="match status" value="1"/>
</dbReference>
<dbReference type="GO" id="GO:0044027">
    <property type="term" value="P:negative regulation of gene expression via chromosomal CpG island methylation"/>
    <property type="evidence" value="ECO:0007669"/>
    <property type="project" value="TreeGrafter"/>
</dbReference>
<evidence type="ECO:0000256" key="6">
    <source>
        <dbReference type="PROSITE-ProRule" id="PRU01016"/>
    </source>
</evidence>
<dbReference type="EC" id="2.1.1.37" evidence="1"/>
<dbReference type="GO" id="GO:0032259">
    <property type="term" value="P:methylation"/>
    <property type="evidence" value="ECO:0007669"/>
    <property type="project" value="UniProtKB-KW"/>
</dbReference>
<dbReference type="InterPro" id="IPR001525">
    <property type="entry name" value="C5_MeTfrase"/>
</dbReference>
<evidence type="ECO:0000313" key="9">
    <source>
        <dbReference type="Proteomes" id="UP000183039"/>
    </source>
</evidence>
<dbReference type="CDD" id="cd00315">
    <property type="entry name" value="Cyt_C5_DNA_methylase"/>
    <property type="match status" value="1"/>
</dbReference>
<proteinExistence type="inferred from homology"/>